<dbReference type="Proteomes" id="UP000683511">
    <property type="component" value="Chromosome"/>
</dbReference>
<reference evidence="1" key="1">
    <citation type="submission" date="2017-04" db="EMBL/GenBank/DDBJ databases">
        <title>Genome deletions in a multicellular cyanobacterial endosymbiont for morphological adaptation in marine diatoms.</title>
        <authorList>
            <person name="Wang Y."/>
            <person name="Gao H."/>
            <person name="Li R."/>
            <person name="Xu X."/>
        </authorList>
    </citation>
    <scope>NUCLEOTIDE SEQUENCE</scope>
    <source>
        <strain evidence="1">FACHB 800</strain>
    </source>
</reference>
<dbReference type="AlphaFoldDB" id="A0A975T8M5"/>
<gene>
    <name evidence="1" type="ORF">B6N60_02632</name>
</gene>
<sequence length="34" mass="3721">MDYLLTALSIAISSIVSNLTFFITSKTQSDTIII</sequence>
<evidence type="ECO:0000313" key="1">
    <source>
        <dbReference type="EMBL" id="QXE23930.1"/>
    </source>
</evidence>
<dbReference type="EMBL" id="CP021056">
    <property type="protein sequence ID" value="QXE23930.1"/>
    <property type="molecule type" value="Genomic_DNA"/>
</dbReference>
<accession>A0A975T8M5</accession>
<name>A0A975T8M5_9NOST</name>
<evidence type="ECO:0000313" key="2">
    <source>
        <dbReference type="Proteomes" id="UP000683511"/>
    </source>
</evidence>
<keyword evidence="2" id="KW-1185">Reference proteome</keyword>
<proteinExistence type="predicted"/>
<dbReference type="KEGG" id="rsin:B6N60_02632"/>
<protein>
    <submittedName>
        <fullName evidence="1">Uncharacterized protein</fullName>
    </submittedName>
</protein>
<organism evidence="1 2">
    <name type="scientific">Richelia sinica FACHB-800</name>
    <dbReference type="NCBI Taxonomy" id="1357546"/>
    <lineage>
        <taxon>Bacteria</taxon>
        <taxon>Bacillati</taxon>
        <taxon>Cyanobacteriota</taxon>
        <taxon>Cyanophyceae</taxon>
        <taxon>Nostocales</taxon>
        <taxon>Nostocaceae</taxon>
        <taxon>Richelia</taxon>
    </lineage>
</organism>